<evidence type="ECO:0000256" key="1">
    <source>
        <dbReference type="ARBA" id="ARBA00004370"/>
    </source>
</evidence>
<evidence type="ECO:0000256" key="6">
    <source>
        <dbReference type="SAM" id="Phobius"/>
    </source>
</evidence>
<organism evidence="8 9">
    <name type="scientific">Candolleomyces aberdarensis</name>
    <dbReference type="NCBI Taxonomy" id="2316362"/>
    <lineage>
        <taxon>Eukaryota</taxon>
        <taxon>Fungi</taxon>
        <taxon>Dikarya</taxon>
        <taxon>Basidiomycota</taxon>
        <taxon>Agaricomycotina</taxon>
        <taxon>Agaricomycetes</taxon>
        <taxon>Agaricomycetidae</taxon>
        <taxon>Agaricales</taxon>
        <taxon>Agaricineae</taxon>
        <taxon>Psathyrellaceae</taxon>
        <taxon>Candolleomyces</taxon>
    </lineage>
</organism>
<dbReference type="OrthoDB" id="21589at2759"/>
<dbReference type="InterPro" id="IPR039751">
    <property type="entry name" value="HERPUD1/2"/>
</dbReference>
<gene>
    <name evidence="8" type="ORF">EST38_g1218</name>
</gene>
<dbReference type="Proteomes" id="UP000290288">
    <property type="component" value="Unassembled WGS sequence"/>
</dbReference>
<dbReference type="SUPFAM" id="SSF54236">
    <property type="entry name" value="Ubiquitin-like"/>
    <property type="match status" value="1"/>
</dbReference>
<evidence type="ECO:0000313" key="9">
    <source>
        <dbReference type="Proteomes" id="UP000290288"/>
    </source>
</evidence>
<evidence type="ECO:0000313" key="8">
    <source>
        <dbReference type="EMBL" id="RXW24641.1"/>
    </source>
</evidence>
<comment type="caution">
    <text evidence="8">The sequence shown here is derived from an EMBL/GenBank/DDBJ whole genome shotgun (WGS) entry which is preliminary data.</text>
</comment>
<dbReference type="Pfam" id="PF00240">
    <property type="entry name" value="ubiquitin"/>
    <property type="match status" value="1"/>
</dbReference>
<feature type="region of interest" description="Disordered" evidence="5">
    <location>
        <begin position="459"/>
        <end position="500"/>
    </location>
</feature>
<feature type="compositionally biased region" description="Basic and acidic residues" evidence="5">
    <location>
        <begin position="459"/>
        <end position="476"/>
    </location>
</feature>
<comment type="subcellular location">
    <subcellularLocation>
        <location evidence="1">Membrane</location>
    </subcellularLocation>
</comment>
<accession>A0A4Q2DXN1</accession>
<keyword evidence="2 6" id="KW-0812">Transmembrane</keyword>
<dbReference type="Gene3D" id="3.10.20.90">
    <property type="entry name" value="Phosphatidylinositol 3-kinase Catalytic Subunit, Chain A, domain 1"/>
    <property type="match status" value="1"/>
</dbReference>
<dbReference type="InterPro" id="IPR000626">
    <property type="entry name" value="Ubiquitin-like_dom"/>
</dbReference>
<proteinExistence type="predicted"/>
<dbReference type="STRING" id="2316362.A0A4Q2DXN1"/>
<feature type="compositionally biased region" description="Basic and acidic residues" evidence="5">
    <location>
        <begin position="484"/>
        <end position="500"/>
    </location>
</feature>
<evidence type="ECO:0000256" key="2">
    <source>
        <dbReference type="ARBA" id="ARBA00022692"/>
    </source>
</evidence>
<dbReference type="GO" id="GO:0030968">
    <property type="term" value="P:endoplasmic reticulum unfolded protein response"/>
    <property type="evidence" value="ECO:0007669"/>
    <property type="project" value="TreeGrafter"/>
</dbReference>
<dbReference type="PANTHER" id="PTHR12943:SF27">
    <property type="entry name" value="HOMOCYSTEINE-INDUCED ENDOPLASMIC RETICULUM PROTEIN, ISOFORM A"/>
    <property type="match status" value="1"/>
</dbReference>
<evidence type="ECO:0000256" key="3">
    <source>
        <dbReference type="ARBA" id="ARBA00022989"/>
    </source>
</evidence>
<dbReference type="InterPro" id="IPR029071">
    <property type="entry name" value="Ubiquitin-like_domsf"/>
</dbReference>
<dbReference type="PANTHER" id="PTHR12943">
    <property type="entry name" value="HOMOCYSTEINE-RESPONSIVE ENDOPLASMIC RETICULUM-RESIDENT UNIQUITIN-LIKE DOMAIN HERPUD PROTEIN FAMILY MEMBER"/>
    <property type="match status" value="1"/>
</dbReference>
<feature type="transmembrane region" description="Helical" evidence="6">
    <location>
        <begin position="318"/>
        <end position="335"/>
    </location>
</feature>
<keyword evidence="3 6" id="KW-1133">Transmembrane helix</keyword>
<dbReference type="GO" id="GO:0016020">
    <property type="term" value="C:membrane"/>
    <property type="evidence" value="ECO:0007669"/>
    <property type="project" value="UniProtKB-SubCell"/>
</dbReference>
<keyword evidence="4 6" id="KW-0472">Membrane</keyword>
<dbReference type="EMBL" id="SDEE01000016">
    <property type="protein sequence ID" value="RXW24641.1"/>
    <property type="molecule type" value="Genomic_DNA"/>
</dbReference>
<sequence length="523" mass="58873">MSNLDLRIELPAYSRSFDIHVPNSSTIQQVKEEISRTCPGYPRIEGQRLIWRGRILANEESVSELWKSPTDSRTLHLAVHPSAWAGDPPDFSSPGSPALDDISSVPLPNPLHMEFPLEQPTLSSSSRYRGIPYIASKHQNALKALATGVPPFSEDSGELKQAAKVAIEKVGWAWPAVLDEPYPQFTPGGLRYQRLVINGQQYLSLAEANSPPTAVQKHALAILSYTFTLLNLSVASSTIIRTHTSFTTTSPIPPQVNQVLRQYGLPQIHVINANPNQEQNPIPQIRDVPLRPFLMPLLMLLFRTVLLLYFVAPTRKPIFGILILAWMLYEIWQPIRNGLLRFRVQRINLPNPQNQGAAQGLNNVPPPQPGQAVRPPAANAQGAVGNFGVRQMDGQAAVMLDTLANLNLQPEQETLGRAHLEPVAEPTLGHKIASFFGLLLSTLHPAIWDRRRAALRRREGTIRTEANMRREQPPRDPEEEETEDDRRAAQSRQELREQHARRPPWIQRWMERVVEEEWVDDLD</sequence>
<dbReference type="AlphaFoldDB" id="A0A4Q2DXN1"/>
<keyword evidence="9" id="KW-1185">Reference proteome</keyword>
<feature type="domain" description="Ubiquitin-like" evidence="7">
    <location>
        <begin position="4"/>
        <end position="65"/>
    </location>
</feature>
<protein>
    <recommendedName>
        <fullName evidence="7">Ubiquitin-like domain-containing protein</fullName>
    </recommendedName>
</protein>
<dbReference type="PROSITE" id="PS50053">
    <property type="entry name" value="UBIQUITIN_2"/>
    <property type="match status" value="1"/>
</dbReference>
<evidence type="ECO:0000259" key="7">
    <source>
        <dbReference type="PROSITE" id="PS50053"/>
    </source>
</evidence>
<evidence type="ECO:0000256" key="4">
    <source>
        <dbReference type="ARBA" id="ARBA00023136"/>
    </source>
</evidence>
<evidence type="ECO:0000256" key="5">
    <source>
        <dbReference type="SAM" id="MobiDB-lite"/>
    </source>
</evidence>
<reference evidence="8 9" key="1">
    <citation type="submission" date="2019-01" db="EMBL/GenBank/DDBJ databases">
        <title>Draft genome sequence of Psathyrella aberdarensis IHI B618.</title>
        <authorList>
            <person name="Buettner E."/>
            <person name="Kellner H."/>
        </authorList>
    </citation>
    <scope>NUCLEOTIDE SEQUENCE [LARGE SCALE GENOMIC DNA]</scope>
    <source>
        <strain evidence="8 9">IHI B618</strain>
    </source>
</reference>
<feature type="transmembrane region" description="Helical" evidence="6">
    <location>
        <begin position="293"/>
        <end position="311"/>
    </location>
</feature>
<name>A0A4Q2DXN1_9AGAR</name>